<evidence type="ECO:0000313" key="2">
    <source>
        <dbReference type="Proteomes" id="UP000247480"/>
    </source>
</evidence>
<comment type="caution">
    <text evidence="1">The sequence shown here is derived from an EMBL/GenBank/DDBJ whole genome shotgun (WGS) entry which is preliminary data.</text>
</comment>
<gene>
    <name evidence="1" type="ORF">KPSA1_02143</name>
</gene>
<reference evidence="1 2" key="1">
    <citation type="submission" date="2018-04" db="EMBL/GenBank/DDBJ databases">
        <title>Draft genome sequence of Pseudomonas syringae pv. actinidiae biovar 1 strains isolated from kiwifruit in Kagawa prefecture.</title>
        <authorList>
            <person name="Tabuchi M."/>
            <person name="Saito M."/>
            <person name="Fujiwara S."/>
            <person name="Sasa N."/>
            <person name="Akimitsu K."/>
            <person name="Gomi K."/>
            <person name="Konishi-Sugita S."/>
            <person name="Hamano K."/>
            <person name="Kataoka I."/>
        </authorList>
    </citation>
    <scope>NUCLEOTIDE SEQUENCE [LARGE SCALE GENOMIC DNA]</scope>
    <source>
        <strain evidence="1 2">MAFF212206</strain>
    </source>
</reference>
<dbReference type="GO" id="GO:0016740">
    <property type="term" value="F:transferase activity"/>
    <property type="evidence" value="ECO:0007669"/>
    <property type="project" value="UniProtKB-KW"/>
</dbReference>
<proteinExistence type="predicted"/>
<sequence>MACAHGMYGPDVLRVALTLHGLHEARERRALHAVHVLHEAHALRAVRVLHVLRGVHALHEACALRHDGCCGRGFVDDRCDALRYGPGAVRQQVFQPPPVQQQALPWSRTG</sequence>
<dbReference type="AlphaFoldDB" id="A0A2V0QHR4"/>
<dbReference type="Proteomes" id="UP000247480">
    <property type="component" value="Unassembled WGS sequence"/>
</dbReference>
<dbReference type="EMBL" id="BGJZ01000100">
    <property type="protein sequence ID" value="GBH08762.1"/>
    <property type="molecule type" value="Genomic_DNA"/>
</dbReference>
<evidence type="ECO:0000313" key="1">
    <source>
        <dbReference type="EMBL" id="GBH08762.1"/>
    </source>
</evidence>
<keyword evidence="1" id="KW-0808">Transferase</keyword>
<organism evidence="1 2">
    <name type="scientific">Pseudomonas syringae pv. actinidiae</name>
    <dbReference type="NCBI Taxonomy" id="103796"/>
    <lineage>
        <taxon>Bacteria</taxon>
        <taxon>Pseudomonadati</taxon>
        <taxon>Pseudomonadota</taxon>
        <taxon>Gammaproteobacteria</taxon>
        <taxon>Pseudomonadales</taxon>
        <taxon>Pseudomonadaceae</taxon>
        <taxon>Pseudomonas</taxon>
        <taxon>Pseudomonas syringae</taxon>
    </lineage>
</organism>
<accession>A0A2V0QHR4</accession>
<protein>
    <submittedName>
        <fullName evidence="1">tRNA nucleotidyltransferase/poly(A) polymerase</fullName>
    </submittedName>
</protein>
<name>A0A2V0QHR4_PSESF</name>